<keyword evidence="3" id="KW-1185">Reference proteome</keyword>
<gene>
    <name evidence="2" type="ORF">NWFMUON74_04360</name>
</gene>
<dbReference type="SUPFAM" id="SSF51679">
    <property type="entry name" value="Bacterial luciferase-like"/>
    <property type="match status" value="1"/>
</dbReference>
<accession>A0A7G1KGW9</accession>
<dbReference type="EMBL" id="AP023396">
    <property type="protein sequence ID" value="BCK52664.1"/>
    <property type="molecule type" value="Genomic_DNA"/>
</dbReference>
<evidence type="ECO:0000313" key="3">
    <source>
        <dbReference type="Proteomes" id="UP000516173"/>
    </source>
</evidence>
<sequence length="264" mass="28009">MPMTFATMRVPRSGADWVRTARTAQEQGYHTLLLPDTLHTPSPFPALAAAAAVTSTLRLRPNVLAAPLRPVAGTVRETAALQLLSDGRFDLGIGIGRPDARPETERLGLPWGSAAQRRAHLVATVAAVRTEVTPAPPVVIAASGPKMLAAAAEIADRVLVALLPHATETDLADTVARVRDHTDRPIAFTSQLVGIGDEMPRWPGNWKVPSAAELRAAGAVGLLPADPGEAAEILNRRREKYGIDELIVPGDLAGAFAPVLERLR</sequence>
<reference evidence="2 3" key="1">
    <citation type="submission" date="2020-08" db="EMBL/GenBank/DDBJ databases">
        <title>Genome Sequencing of Nocardia wallacei strain FMUON74 and assembly.</title>
        <authorList>
            <person name="Toyokawa M."/>
            <person name="Uesaka K."/>
        </authorList>
    </citation>
    <scope>NUCLEOTIDE SEQUENCE [LARGE SCALE GENOMIC DNA]</scope>
    <source>
        <strain evidence="2 3">FMUON74</strain>
    </source>
</reference>
<dbReference type="InterPro" id="IPR011251">
    <property type="entry name" value="Luciferase-like_dom"/>
</dbReference>
<organism evidence="2 3">
    <name type="scientific">Nocardia wallacei</name>
    <dbReference type="NCBI Taxonomy" id="480035"/>
    <lineage>
        <taxon>Bacteria</taxon>
        <taxon>Bacillati</taxon>
        <taxon>Actinomycetota</taxon>
        <taxon>Actinomycetes</taxon>
        <taxon>Mycobacteriales</taxon>
        <taxon>Nocardiaceae</taxon>
        <taxon>Nocardia</taxon>
    </lineage>
</organism>
<name>A0A7G1KGW9_9NOCA</name>
<dbReference type="AlphaFoldDB" id="A0A7G1KGW9"/>
<feature type="domain" description="Luciferase-like" evidence="1">
    <location>
        <begin position="14"/>
        <end position="189"/>
    </location>
</feature>
<dbReference type="PANTHER" id="PTHR43244">
    <property type="match status" value="1"/>
</dbReference>
<dbReference type="GO" id="GO:0016705">
    <property type="term" value="F:oxidoreductase activity, acting on paired donors, with incorporation or reduction of molecular oxygen"/>
    <property type="evidence" value="ECO:0007669"/>
    <property type="project" value="InterPro"/>
</dbReference>
<dbReference type="PANTHER" id="PTHR43244:SF2">
    <property type="entry name" value="CONSERVED HYPOTHETICAL ALANINE AND PROLINE-RICH PROTEIN"/>
    <property type="match status" value="1"/>
</dbReference>
<dbReference type="KEGG" id="nwl:NWFMUON74_04360"/>
<dbReference type="Pfam" id="PF00296">
    <property type="entry name" value="Bac_luciferase"/>
    <property type="match status" value="1"/>
</dbReference>
<evidence type="ECO:0000313" key="2">
    <source>
        <dbReference type="EMBL" id="BCK52664.1"/>
    </source>
</evidence>
<dbReference type="InterPro" id="IPR036661">
    <property type="entry name" value="Luciferase-like_sf"/>
</dbReference>
<evidence type="ECO:0000259" key="1">
    <source>
        <dbReference type="Pfam" id="PF00296"/>
    </source>
</evidence>
<dbReference type="RefSeq" id="WP_232110799.1">
    <property type="nucleotide sequence ID" value="NZ_AP023396.1"/>
</dbReference>
<dbReference type="InterPro" id="IPR050564">
    <property type="entry name" value="F420-G6PD/mer"/>
</dbReference>
<dbReference type="GeneID" id="80345059"/>
<dbReference type="Proteomes" id="UP000516173">
    <property type="component" value="Chromosome"/>
</dbReference>
<dbReference type="Gene3D" id="3.20.20.30">
    <property type="entry name" value="Luciferase-like domain"/>
    <property type="match status" value="2"/>
</dbReference>
<dbReference type="CDD" id="cd01097">
    <property type="entry name" value="Tetrahydromethanopterin_reductase"/>
    <property type="match status" value="1"/>
</dbReference>
<proteinExistence type="predicted"/>
<protein>
    <submittedName>
        <fullName evidence="2">Oxidoreductase</fullName>
    </submittedName>
</protein>